<proteinExistence type="inferred from homology"/>
<feature type="binding site" evidence="8">
    <location>
        <position position="179"/>
    </location>
    <ligand>
        <name>Zn(2+)</name>
        <dbReference type="ChEBI" id="CHEBI:29105"/>
        <label>1</label>
    </ligand>
</feature>
<accession>A0A318KL94</accession>
<dbReference type="InterPro" id="IPR008007">
    <property type="entry name" value="Peptidase_M42"/>
</dbReference>
<dbReference type="AlphaFoldDB" id="A0A318KL94"/>
<evidence type="ECO:0000256" key="1">
    <source>
        <dbReference type="ARBA" id="ARBA00006272"/>
    </source>
</evidence>
<reference evidence="9 10" key="1">
    <citation type="submission" date="2018-05" db="EMBL/GenBank/DDBJ databases">
        <title>Genomic Encyclopedia of Type Strains, Phase IV (KMG-IV): sequencing the most valuable type-strain genomes for metagenomic binning, comparative biology and taxonomic classification.</title>
        <authorList>
            <person name="Goeker M."/>
        </authorList>
    </citation>
    <scope>NUCLEOTIDE SEQUENCE [LARGE SCALE GENOMIC DNA]</scope>
    <source>
        <strain evidence="9 10">JC118</strain>
    </source>
</reference>
<dbReference type="CDD" id="cd05656">
    <property type="entry name" value="M42_Frv"/>
    <property type="match status" value="1"/>
</dbReference>
<dbReference type="GO" id="GO:0006508">
    <property type="term" value="P:proteolysis"/>
    <property type="evidence" value="ECO:0007669"/>
    <property type="project" value="UniProtKB-KW"/>
</dbReference>
<keyword evidence="3" id="KW-0645">Protease</keyword>
<feature type="binding site" evidence="8">
    <location>
        <position position="179"/>
    </location>
    <ligand>
        <name>Zn(2+)</name>
        <dbReference type="ChEBI" id="CHEBI:29105"/>
        <label>2</label>
    </ligand>
</feature>
<dbReference type="EMBL" id="QJKH01000007">
    <property type="protein sequence ID" value="PXX78519.1"/>
    <property type="molecule type" value="Genomic_DNA"/>
</dbReference>
<dbReference type="PIRSF" id="PIRSF001123">
    <property type="entry name" value="PepA_GA"/>
    <property type="match status" value="1"/>
</dbReference>
<dbReference type="Gene3D" id="3.40.630.10">
    <property type="entry name" value="Zn peptidases"/>
    <property type="match status" value="1"/>
</dbReference>
<evidence type="ECO:0000256" key="2">
    <source>
        <dbReference type="ARBA" id="ARBA00022438"/>
    </source>
</evidence>
<protein>
    <submittedName>
        <fullName evidence="9">Putative aminopeptidase FrvX</fullName>
    </submittedName>
</protein>
<evidence type="ECO:0000313" key="9">
    <source>
        <dbReference type="EMBL" id="PXX78519.1"/>
    </source>
</evidence>
<keyword evidence="10" id="KW-1185">Reference proteome</keyword>
<dbReference type="Pfam" id="PF05343">
    <property type="entry name" value="Peptidase_M42"/>
    <property type="match status" value="1"/>
</dbReference>
<evidence type="ECO:0000256" key="3">
    <source>
        <dbReference type="ARBA" id="ARBA00022670"/>
    </source>
</evidence>
<feature type="binding site" evidence="8">
    <location>
        <position position="318"/>
    </location>
    <ligand>
        <name>Zn(2+)</name>
        <dbReference type="ChEBI" id="CHEBI:29105"/>
        <label>2</label>
    </ligand>
</feature>
<evidence type="ECO:0000256" key="5">
    <source>
        <dbReference type="ARBA" id="ARBA00022801"/>
    </source>
</evidence>
<keyword evidence="4 8" id="KW-0479">Metal-binding</keyword>
<dbReference type="InterPro" id="IPR023367">
    <property type="entry name" value="Peptidase_M42_dom2"/>
</dbReference>
<sequence length="353" mass="38491">MIDLEILKTLSEAAGISSCEEAVCSQLETYMQPYVDCVIHDGLGSVIGIKGDDETGPKTMLATHADEVGFFVKEIEASGTLRLMPVGSWWTHMLLGHDFNVITQDGRKIKGFIGSPATHGMPSEQRAKTLAMEAIYLDLGVADKKEAEALGIRIGDMVVPDTNFRVMNNPNYLAGKAFDNRASCAVGLYVLERLKGKKHVPLSFACTVQEEPGLRGARTSTDLMHPELAFAIDTTLAGDTPANANSCKLGGGVVISMLDSNTVYHRGLIRYVEKVCKEQGIPYQYAVFNGGGTDSGNIHKSFEGIVNMTLSIPIRYMHTNQSIIHKQDLEACVDLLTYILCTMDQQTFDMICA</sequence>
<evidence type="ECO:0000313" key="10">
    <source>
        <dbReference type="Proteomes" id="UP000247612"/>
    </source>
</evidence>
<name>A0A318KL94_9FIRM</name>
<evidence type="ECO:0000256" key="7">
    <source>
        <dbReference type="PIRSR" id="PIRSR001123-1"/>
    </source>
</evidence>
<dbReference type="SUPFAM" id="SSF101821">
    <property type="entry name" value="Aminopeptidase/glucanase lid domain"/>
    <property type="match status" value="1"/>
</dbReference>
<dbReference type="Proteomes" id="UP000247612">
    <property type="component" value="Unassembled WGS sequence"/>
</dbReference>
<dbReference type="RefSeq" id="WP_022939269.1">
    <property type="nucleotide sequence ID" value="NZ_CABKRQ010000008.1"/>
</dbReference>
<dbReference type="Gene3D" id="2.40.30.40">
    <property type="entry name" value="Peptidase M42, domain 2"/>
    <property type="match status" value="1"/>
</dbReference>
<evidence type="ECO:0000256" key="8">
    <source>
        <dbReference type="PIRSR" id="PIRSR001123-2"/>
    </source>
</evidence>
<feature type="binding site" evidence="8">
    <location>
        <position position="64"/>
    </location>
    <ligand>
        <name>Zn(2+)</name>
        <dbReference type="ChEBI" id="CHEBI:29105"/>
        <label>1</label>
    </ligand>
</feature>
<keyword evidence="5" id="KW-0378">Hydrolase</keyword>
<dbReference type="SUPFAM" id="SSF53187">
    <property type="entry name" value="Zn-dependent exopeptidases"/>
    <property type="match status" value="1"/>
</dbReference>
<feature type="binding site" evidence="8">
    <location>
        <position position="211"/>
    </location>
    <ligand>
        <name>Zn(2+)</name>
        <dbReference type="ChEBI" id="CHEBI:29105"/>
        <label>2</label>
    </ligand>
</feature>
<dbReference type="PANTHER" id="PTHR32481:SF0">
    <property type="entry name" value="AMINOPEPTIDASE YPDE-RELATED"/>
    <property type="match status" value="1"/>
</dbReference>
<comment type="caution">
    <text evidence="9">The sequence shown here is derived from an EMBL/GenBank/DDBJ whole genome shotgun (WGS) entry which is preliminary data.</text>
</comment>
<comment type="similarity">
    <text evidence="1 6">Belongs to the peptidase M42 family.</text>
</comment>
<dbReference type="InterPro" id="IPR051464">
    <property type="entry name" value="Peptidase_M42_aminopept"/>
</dbReference>
<comment type="cofactor">
    <cofactor evidence="8">
        <name>a divalent metal cation</name>
        <dbReference type="ChEBI" id="CHEBI:60240"/>
    </cofactor>
    <text evidence="8">Binds 2 divalent metal cations per subunit.</text>
</comment>
<gene>
    <name evidence="9" type="ORF">DES51_10760</name>
</gene>
<dbReference type="STRING" id="1034346.GCA_000313565_02993"/>
<keyword evidence="2 9" id="KW-0031">Aminopeptidase</keyword>
<dbReference type="GO" id="GO:0046872">
    <property type="term" value="F:metal ion binding"/>
    <property type="evidence" value="ECO:0007669"/>
    <property type="project" value="UniProtKB-UniRule"/>
</dbReference>
<feature type="active site" description="Proton acceptor" evidence="7">
    <location>
        <position position="210"/>
    </location>
</feature>
<evidence type="ECO:0000256" key="4">
    <source>
        <dbReference type="ARBA" id="ARBA00022723"/>
    </source>
</evidence>
<dbReference type="PANTHER" id="PTHR32481">
    <property type="entry name" value="AMINOPEPTIDASE"/>
    <property type="match status" value="1"/>
</dbReference>
<evidence type="ECO:0000256" key="6">
    <source>
        <dbReference type="PIRNR" id="PIRNR001123"/>
    </source>
</evidence>
<feature type="binding site" evidence="8">
    <location>
        <position position="233"/>
    </location>
    <ligand>
        <name>Zn(2+)</name>
        <dbReference type="ChEBI" id="CHEBI:29105"/>
        <label>1</label>
    </ligand>
</feature>
<organism evidence="9 10">
    <name type="scientific">Dielma fastidiosa</name>
    <dbReference type="NCBI Taxonomy" id="1034346"/>
    <lineage>
        <taxon>Bacteria</taxon>
        <taxon>Bacillati</taxon>
        <taxon>Bacillota</taxon>
        <taxon>Erysipelotrichia</taxon>
        <taxon>Erysipelotrichales</taxon>
        <taxon>Erysipelotrichaceae</taxon>
        <taxon>Dielma</taxon>
    </lineage>
</organism>
<dbReference type="GO" id="GO:0004177">
    <property type="term" value="F:aminopeptidase activity"/>
    <property type="evidence" value="ECO:0007669"/>
    <property type="project" value="UniProtKB-UniRule"/>
</dbReference>